<keyword evidence="6 8" id="KW-0472">Membrane</keyword>
<keyword evidence="3" id="KW-0997">Cell inner membrane</keyword>
<feature type="domain" description="Threonine/Serine exporter ThrE" evidence="9">
    <location>
        <begin position="10"/>
        <end position="149"/>
    </location>
</feature>
<dbReference type="Proteomes" id="UP000824014">
    <property type="component" value="Unassembled WGS sequence"/>
</dbReference>
<evidence type="ECO:0000256" key="7">
    <source>
        <dbReference type="ARBA" id="ARBA00034125"/>
    </source>
</evidence>
<dbReference type="InterPro" id="IPR050539">
    <property type="entry name" value="ThrE_Dicarb/AminoAcid_Exp"/>
</dbReference>
<organism evidence="10 11">
    <name type="scientific">Candidatus Tidjanibacter faecipullorum</name>
    <dbReference type="NCBI Taxonomy" id="2838766"/>
    <lineage>
        <taxon>Bacteria</taxon>
        <taxon>Pseudomonadati</taxon>
        <taxon>Bacteroidota</taxon>
        <taxon>Bacteroidia</taxon>
        <taxon>Bacteroidales</taxon>
        <taxon>Rikenellaceae</taxon>
        <taxon>Tidjanibacter</taxon>
    </lineage>
</organism>
<evidence type="ECO:0000313" key="11">
    <source>
        <dbReference type="Proteomes" id="UP000824014"/>
    </source>
</evidence>
<feature type="transmembrane region" description="Helical" evidence="8">
    <location>
        <begin position="126"/>
        <end position="151"/>
    </location>
</feature>
<evidence type="ECO:0000256" key="4">
    <source>
        <dbReference type="ARBA" id="ARBA00022692"/>
    </source>
</evidence>
<protein>
    <submittedName>
        <fullName evidence="10">Threonine/serine exporter family protein</fullName>
    </submittedName>
</protein>
<dbReference type="GO" id="GO:0005886">
    <property type="term" value="C:plasma membrane"/>
    <property type="evidence" value="ECO:0007669"/>
    <property type="project" value="UniProtKB-SubCell"/>
</dbReference>
<comment type="subcellular location">
    <subcellularLocation>
        <location evidence="1">Cell membrane</location>
        <topology evidence="1">Multi-pass membrane protein</topology>
    </subcellularLocation>
</comment>
<comment type="caution">
    <text evidence="10">The sequence shown here is derived from an EMBL/GenBank/DDBJ whole genome shotgun (WGS) entry which is preliminary data.</text>
</comment>
<dbReference type="Pfam" id="PF12821">
    <property type="entry name" value="ThrE_2"/>
    <property type="match status" value="1"/>
</dbReference>
<keyword evidence="5 8" id="KW-1133">Transmembrane helix</keyword>
<evidence type="ECO:0000256" key="2">
    <source>
        <dbReference type="ARBA" id="ARBA00022475"/>
    </source>
</evidence>
<evidence type="ECO:0000256" key="6">
    <source>
        <dbReference type="ARBA" id="ARBA00023136"/>
    </source>
</evidence>
<reference evidence="10" key="1">
    <citation type="journal article" date="2021" name="PeerJ">
        <title>Extensive microbial diversity within the chicken gut microbiome revealed by metagenomics and culture.</title>
        <authorList>
            <person name="Gilroy R."/>
            <person name="Ravi A."/>
            <person name="Getino M."/>
            <person name="Pursley I."/>
            <person name="Horton D.L."/>
            <person name="Alikhan N.F."/>
            <person name="Baker D."/>
            <person name="Gharbi K."/>
            <person name="Hall N."/>
            <person name="Watson M."/>
            <person name="Adriaenssens E.M."/>
            <person name="Foster-Nyarko E."/>
            <person name="Jarju S."/>
            <person name="Secka A."/>
            <person name="Antonio M."/>
            <person name="Oren A."/>
            <person name="Chaudhuri R.R."/>
            <person name="La Ragione R."/>
            <person name="Hildebrand F."/>
            <person name="Pallen M.J."/>
        </authorList>
    </citation>
    <scope>NUCLEOTIDE SEQUENCE</scope>
    <source>
        <strain evidence="10">ChiHjej11B10-19426</strain>
    </source>
</reference>
<accession>A0A9D2IL83</accession>
<feature type="transmembrane region" description="Helical" evidence="8">
    <location>
        <begin position="82"/>
        <end position="100"/>
    </location>
</feature>
<keyword evidence="2" id="KW-1003">Cell membrane</keyword>
<dbReference type="PANTHER" id="PTHR34390:SF1">
    <property type="entry name" value="SUCCINATE TRANSPORTER SUBUNIT YJJB-RELATED"/>
    <property type="match status" value="1"/>
</dbReference>
<name>A0A9D2IL83_9BACT</name>
<evidence type="ECO:0000256" key="1">
    <source>
        <dbReference type="ARBA" id="ARBA00004651"/>
    </source>
</evidence>
<comment type="similarity">
    <text evidence="7">Belongs to the ThrE exporter (TC 2.A.79) family.</text>
</comment>
<evidence type="ECO:0000313" key="10">
    <source>
        <dbReference type="EMBL" id="HIZ15238.1"/>
    </source>
</evidence>
<evidence type="ECO:0000256" key="5">
    <source>
        <dbReference type="ARBA" id="ARBA00022989"/>
    </source>
</evidence>
<feature type="transmembrane region" description="Helical" evidence="8">
    <location>
        <begin position="56"/>
        <end position="75"/>
    </location>
</feature>
<dbReference type="InterPro" id="IPR024528">
    <property type="entry name" value="ThrE_2"/>
</dbReference>
<dbReference type="GO" id="GO:0015744">
    <property type="term" value="P:succinate transport"/>
    <property type="evidence" value="ECO:0007669"/>
    <property type="project" value="TreeGrafter"/>
</dbReference>
<evidence type="ECO:0000259" key="9">
    <source>
        <dbReference type="Pfam" id="PF12821"/>
    </source>
</evidence>
<evidence type="ECO:0000256" key="3">
    <source>
        <dbReference type="ARBA" id="ARBA00022519"/>
    </source>
</evidence>
<dbReference type="EMBL" id="DXCC01000015">
    <property type="protein sequence ID" value="HIZ15238.1"/>
    <property type="molecule type" value="Genomic_DNA"/>
</dbReference>
<dbReference type="AlphaFoldDB" id="A0A9D2IL83"/>
<evidence type="ECO:0000256" key="8">
    <source>
        <dbReference type="SAM" id="Phobius"/>
    </source>
</evidence>
<keyword evidence="4 8" id="KW-0812">Transmembrane</keyword>
<feature type="transmembrane region" description="Helical" evidence="8">
    <location>
        <begin position="6"/>
        <end position="23"/>
    </location>
</feature>
<dbReference type="PANTHER" id="PTHR34390">
    <property type="entry name" value="UPF0442 PROTEIN YJJB-RELATED"/>
    <property type="match status" value="1"/>
</dbReference>
<gene>
    <name evidence="10" type="ORF">H9816_04940</name>
</gene>
<sequence>MIVLDVIADGLLAAVAAIGFGAISNPPRRAFKYIAALAAIGHATRFALMTYSGMDIASASFCASLTIGLVALWFGRLSHCPLTVLYIPALLPMIPGMYAYRSFYALIQLMQCINNYALSETYMHQLIVNATVTFSVVFLLAIGATLVLFIFPSKAYAMTRRKNYPEPPAPSSK</sequence>
<reference evidence="10" key="2">
    <citation type="submission" date="2021-04" db="EMBL/GenBank/DDBJ databases">
        <authorList>
            <person name="Gilroy R."/>
        </authorList>
    </citation>
    <scope>NUCLEOTIDE SEQUENCE</scope>
    <source>
        <strain evidence="10">ChiHjej11B10-19426</strain>
    </source>
</reference>
<proteinExistence type="inferred from homology"/>